<evidence type="ECO:0000259" key="6">
    <source>
        <dbReference type="Pfam" id="PF04116"/>
    </source>
</evidence>
<dbReference type="GO" id="GO:0008610">
    <property type="term" value="P:lipid biosynthetic process"/>
    <property type="evidence" value="ECO:0007669"/>
    <property type="project" value="InterPro"/>
</dbReference>
<feature type="domain" description="Fatty acid hydroxylase" evidence="6">
    <location>
        <begin position="77"/>
        <end position="208"/>
    </location>
</feature>
<dbReference type="PATRIC" id="fig|1280951.3.peg.1360"/>
<comment type="subcellular location">
    <subcellularLocation>
        <location evidence="1">Membrane</location>
    </subcellularLocation>
</comment>
<feature type="transmembrane region" description="Helical" evidence="5">
    <location>
        <begin position="130"/>
        <end position="162"/>
    </location>
</feature>
<dbReference type="GO" id="GO:0016491">
    <property type="term" value="F:oxidoreductase activity"/>
    <property type="evidence" value="ECO:0007669"/>
    <property type="project" value="InterPro"/>
</dbReference>
<dbReference type="GO" id="GO:0005506">
    <property type="term" value="F:iron ion binding"/>
    <property type="evidence" value="ECO:0007669"/>
    <property type="project" value="InterPro"/>
</dbReference>
<feature type="transmembrane region" description="Helical" evidence="5">
    <location>
        <begin position="70"/>
        <end position="91"/>
    </location>
</feature>
<evidence type="ECO:0000256" key="4">
    <source>
        <dbReference type="ARBA" id="ARBA00023136"/>
    </source>
</evidence>
<name>A0A059FXL4_9PROT</name>
<evidence type="ECO:0000313" key="7">
    <source>
        <dbReference type="EMBL" id="KCZ95347.1"/>
    </source>
</evidence>
<protein>
    <recommendedName>
        <fullName evidence="6">Fatty acid hydroxylase domain-containing protein</fullName>
    </recommendedName>
</protein>
<dbReference type="EMBL" id="ARYI01000004">
    <property type="protein sequence ID" value="KCZ95347.1"/>
    <property type="molecule type" value="Genomic_DNA"/>
</dbReference>
<proteinExistence type="predicted"/>
<keyword evidence="3 5" id="KW-1133">Transmembrane helix</keyword>
<reference evidence="7 8" key="1">
    <citation type="submission" date="2013-04" db="EMBL/GenBank/DDBJ databases">
        <title>Hyphomonas hirschiana VP5 Genome Sequencing.</title>
        <authorList>
            <person name="Lai Q."/>
            <person name="Shao Z."/>
        </authorList>
    </citation>
    <scope>NUCLEOTIDE SEQUENCE [LARGE SCALE GENOMIC DNA]</scope>
    <source>
        <strain evidence="7 8">VP5</strain>
    </source>
</reference>
<sequence length="252" mass="28430">MTFLILCFAGMFLAFALIDTFAPARKLAPSPAWRVRGMLSFALYVAVAFTAPMMWDGLLSQHTLFDASAFPLWIQIILGFGALQFGIYVWHRTMHAITPLWRVFHQMHHSAERVDIWGAFWFHPLDSAGFAFIGSLALVGGIGLEVTAAITISLMAAFCAMFQHANLRTPRWLGYFITRPESHVLHHGRDVHAFNYGDVPWFDMLLGTFRNPERAPEEAGFHDGASLRLFEMLTFQDVSKPKRSAKRSVPAE</sequence>
<organism evidence="7 8">
    <name type="scientific">Hyphomonas hirschiana VP5</name>
    <dbReference type="NCBI Taxonomy" id="1280951"/>
    <lineage>
        <taxon>Bacteria</taxon>
        <taxon>Pseudomonadati</taxon>
        <taxon>Pseudomonadota</taxon>
        <taxon>Alphaproteobacteria</taxon>
        <taxon>Hyphomonadales</taxon>
        <taxon>Hyphomonadaceae</taxon>
        <taxon>Hyphomonas</taxon>
    </lineage>
</organism>
<dbReference type="AlphaFoldDB" id="A0A059FXL4"/>
<dbReference type="InterPro" id="IPR006694">
    <property type="entry name" value="Fatty_acid_hydroxylase"/>
</dbReference>
<dbReference type="RefSeq" id="WP_011647553.1">
    <property type="nucleotide sequence ID" value="NZ_ARYI01000004.1"/>
</dbReference>
<dbReference type="Pfam" id="PF04116">
    <property type="entry name" value="FA_hydroxylase"/>
    <property type="match status" value="1"/>
</dbReference>
<keyword evidence="8" id="KW-1185">Reference proteome</keyword>
<dbReference type="PANTHER" id="PTHR11863">
    <property type="entry name" value="STEROL DESATURASE"/>
    <property type="match status" value="1"/>
</dbReference>
<dbReference type="InterPro" id="IPR050307">
    <property type="entry name" value="Sterol_Desaturase_Related"/>
</dbReference>
<keyword evidence="2 5" id="KW-0812">Transmembrane</keyword>
<dbReference type="GO" id="GO:0016020">
    <property type="term" value="C:membrane"/>
    <property type="evidence" value="ECO:0007669"/>
    <property type="project" value="UniProtKB-SubCell"/>
</dbReference>
<dbReference type="Proteomes" id="UP000025061">
    <property type="component" value="Unassembled WGS sequence"/>
</dbReference>
<evidence type="ECO:0000256" key="2">
    <source>
        <dbReference type="ARBA" id="ARBA00022692"/>
    </source>
</evidence>
<accession>A0A059FXL4</accession>
<gene>
    <name evidence="7" type="ORF">HHI_06739</name>
</gene>
<keyword evidence="4 5" id="KW-0472">Membrane</keyword>
<comment type="caution">
    <text evidence="7">The sequence shown here is derived from an EMBL/GenBank/DDBJ whole genome shotgun (WGS) entry which is preliminary data.</text>
</comment>
<feature type="transmembrane region" description="Helical" evidence="5">
    <location>
        <begin position="40"/>
        <end position="58"/>
    </location>
</feature>
<evidence type="ECO:0000313" key="8">
    <source>
        <dbReference type="Proteomes" id="UP000025061"/>
    </source>
</evidence>
<evidence type="ECO:0000256" key="3">
    <source>
        <dbReference type="ARBA" id="ARBA00022989"/>
    </source>
</evidence>
<evidence type="ECO:0000256" key="5">
    <source>
        <dbReference type="SAM" id="Phobius"/>
    </source>
</evidence>
<evidence type="ECO:0000256" key="1">
    <source>
        <dbReference type="ARBA" id="ARBA00004370"/>
    </source>
</evidence>